<dbReference type="Proteomes" id="UP000821865">
    <property type="component" value="Chromosome 6"/>
</dbReference>
<dbReference type="EMBL" id="CM023475">
    <property type="protein sequence ID" value="KAH7945937.1"/>
    <property type="molecule type" value="Genomic_DNA"/>
</dbReference>
<sequence length="1267" mass="141398">MVWPSPDAHFDRRRPQPDTKEARQIGGLAYVFVAHRATHPSLLETRRGHGRGTSMHRLKQQSGSASTDECFSCTSSSSGDDDDVTLDGALSESPLPRFRDESAAQLRLAKAGCRDIGRQGRNCHTYSKGAGFSLGNDGDSSHSATAKSRSWRHVSRTVDTYALSQLLDCSDTEALFTLVLMGGNLDALLENAALDCAALNTLLALLVKACACRQTEHLRLLLGTVAANNRFLRNVEQQLVCRRRFPAFWDQFVVPLVTVVEKSVKLLPHDGKKNLCGIAAALLDLVNSSLQDTQPIDARVVEAVESVGTHLAEANKLDFRRVGGRTHYASFPGDGDAGEKTSVLPADFIQSVQLGETVDVGSFRPATTAEYIKAQYSLLKQLFLLPLEKVLTALQSFPSSAEACNPVIYTKVKIGPPICTFNGVGNKVNFTIVDSRDCESKLQPGCMICISNDGFETVFYGTVLWRSFKDKERGHMVASFPDPRRLEAVTSARGFVMTECPEFYEDYTSVFGVMKEFEKTQLQLPFRKYVVDRRSDAAAPGYMNNNTVFDMKALFQKSVFVRPHKDRDWPSNEETELDRYQYDSVQTAVSRAVTLVEGMPGTGKTFMTTRLVSVMLDNINVSHAGPILIVSKDKESICSLMAHFEEVLDDVEVVSGDSDIFQMTKKVLSAGPNPEVVEPTPLRLLRRHVDELQQLKSRTRNQQDHLRRIPSRLLGESELKSVMSDKHYKSLFFTMVTGAEDKLRDWLLADNEDVVTRFSSGHHCSLSEDEVCYVSDVWALDMESRYRLYGYWRDKYCERKSREWLDLVGRFKTLLLLKDEVEEKLQFEALRVPKIIGATLSSLPKIWKTLRDIKPQIIIVLEARSIPEPFMFPVITLNPHHIVFISDTQNVFDVQEDVGAAQDSLFERLVKQGVACCQLLTQYQLNPSTAKILDAFKTKNILERYEFKTELSDIRGVSSNLRFIDHSVCYDRDNIIACALEAEFLASLAKYLLLQGYHPSQISVYAPTADQVELIKSNLCGLEEEPAVTTVDKAKGRKNTIVLMSFSCPNTTHDINASCRDHYSAIASSTIGFYCIGNITYLSDSTKTWKQVAPVLYAEGLVGPLELKCQLHPEKTTAVSKARDFADVLDGGCSTPCNAFLSCGHQCPKTCHLTDKDHQQTVCTKPCKKLLLCDHPCKALCGEPCPSECYVMVNALSPCDHVVRVPCSAVLNAHEVRSQCTEVCGKKISKGVRCTRKCRDCFLESTHLNDDVYFEEEPSICASCRIM</sequence>
<comment type="caution">
    <text evidence="1">The sequence shown here is derived from an EMBL/GenBank/DDBJ whole genome shotgun (WGS) entry which is preliminary data.</text>
</comment>
<reference evidence="1" key="1">
    <citation type="submission" date="2020-05" db="EMBL/GenBank/DDBJ databases">
        <title>Large-scale comparative analyses of tick genomes elucidate their genetic diversity and vector capacities.</title>
        <authorList>
            <person name="Jia N."/>
            <person name="Wang J."/>
            <person name="Shi W."/>
            <person name="Du L."/>
            <person name="Sun Y."/>
            <person name="Zhan W."/>
            <person name="Jiang J."/>
            <person name="Wang Q."/>
            <person name="Zhang B."/>
            <person name="Ji P."/>
            <person name="Sakyi L.B."/>
            <person name="Cui X."/>
            <person name="Yuan T."/>
            <person name="Jiang B."/>
            <person name="Yang W."/>
            <person name="Lam T.T.-Y."/>
            <person name="Chang Q."/>
            <person name="Ding S."/>
            <person name="Wang X."/>
            <person name="Zhu J."/>
            <person name="Ruan X."/>
            <person name="Zhao L."/>
            <person name="Wei J."/>
            <person name="Que T."/>
            <person name="Du C."/>
            <person name="Cheng J."/>
            <person name="Dai P."/>
            <person name="Han X."/>
            <person name="Huang E."/>
            <person name="Gao Y."/>
            <person name="Liu J."/>
            <person name="Shao H."/>
            <person name="Ye R."/>
            <person name="Li L."/>
            <person name="Wei W."/>
            <person name="Wang X."/>
            <person name="Wang C."/>
            <person name="Yang T."/>
            <person name="Huo Q."/>
            <person name="Li W."/>
            <person name="Guo W."/>
            <person name="Chen H."/>
            <person name="Zhou L."/>
            <person name="Ni X."/>
            <person name="Tian J."/>
            <person name="Zhou Y."/>
            <person name="Sheng Y."/>
            <person name="Liu T."/>
            <person name="Pan Y."/>
            <person name="Xia L."/>
            <person name="Li J."/>
            <person name="Zhao F."/>
            <person name="Cao W."/>
        </authorList>
    </citation>
    <scope>NUCLEOTIDE SEQUENCE</scope>
    <source>
        <strain evidence="1">Dsil-2018</strain>
    </source>
</reference>
<organism evidence="1 2">
    <name type="scientific">Dermacentor silvarum</name>
    <name type="common">Tick</name>
    <dbReference type="NCBI Taxonomy" id="543639"/>
    <lineage>
        <taxon>Eukaryota</taxon>
        <taxon>Metazoa</taxon>
        <taxon>Ecdysozoa</taxon>
        <taxon>Arthropoda</taxon>
        <taxon>Chelicerata</taxon>
        <taxon>Arachnida</taxon>
        <taxon>Acari</taxon>
        <taxon>Parasitiformes</taxon>
        <taxon>Ixodida</taxon>
        <taxon>Ixodoidea</taxon>
        <taxon>Ixodidae</taxon>
        <taxon>Rhipicephalinae</taxon>
        <taxon>Dermacentor</taxon>
    </lineage>
</organism>
<gene>
    <name evidence="1" type="ORF">HPB49_017252</name>
</gene>
<proteinExistence type="predicted"/>
<evidence type="ECO:0000313" key="2">
    <source>
        <dbReference type="Proteomes" id="UP000821865"/>
    </source>
</evidence>
<keyword evidence="2" id="KW-1185">Reference proteome</keyword>
<accession>A0ACB8CM04</accession>
<evidence type="ECO:0000313" key="1">
    <source>
        <dbReference type="EMBL" id="KAH7945937.1"/>
    </source>
</evidence>
<name>A0ACB8CM04_DERSI</name>
<protein>
    <submittedName>
        <fullName evidence="1">Uncharacterized protein</fullName>
    </submittedName>
</protein>